<keyword evidence="8" id="KW-1185">Reference proteome</keyword>
<evidence type="ECO:0000259" key="6">
    <source>
        <dbReference type="PROSITE" id="PS51733"/>
    </source>
</evidence>
<evidence type="ECO:0000313" key="8">
    <source>
        <dbReference type="Proteomes" id="UP000036756"/>
    </source>
</evidence>
<keyword evidence="5" id="KW-0678">Repressor</keyword>
<evidence type="ECO:0000256" key="4">
    <source>
        <dbReference type="ARBA" id="ARBA00023267"/>
    </source>
</evidence>
<dbReference type="Gene3D" id="3.30.930.10">
    <property type="entry name" value="Bira Bifunctional Protein, Domain 2"/>
    <property type="match status" value="1"/>
</dbReference>
<dbReference type="InterPro" id="IPR008988">
    <property type="entry name" value="Transcriptional_repressor_C"/>
</dbReference>
<name>A0A0J8DCR3_CLOCY</name>
<dbReference type="InterPro" id="IPR045864">
    <property type="entry name" value="aa-tRNA-synth_II/BPL/LPL"/>
</dbReference>
<dbReference type="InterPro" id="IPR004143">
    <property type="entry name" value="BPL_LPL_catalytic"/>
</dbReference>
<keyword evidence="5" id="KW-0805">Transcription regulation</keyword>
<dbReference type="Pfam" id="PF02237">
    <property type="entry name" value="BPL_C"/>
    <property type="match status" value="1"/>
</dbReference>
<dbReference type="PATRIC" id="fig|1121307.3.peg.1663"/>
<keyword evidence="5" id="KW-0238">DNA-binding</keyword>
<feature type="binding site" evidence="5">
    <location>
        <position position="184"/>
    </location>
    <ligand>
        <name>biotin</name>
        <dbReference type="ChEBI" id="CHEBI:57586"/>
    </ligand>
</feature>
<feature type="binding site" evidence="5">
    <location>
        <position position="113"/>
    </location>
    <ligand>
        <name>biotin</name>
        <dbReference type="ChEBI" id="CHEBI:57586"/>
    </ligand>
</feature>
<dbReference type="InterPro" id="IPR013196">
    <property type="entry name" value="HTH_11"/>
</dbReference>
<proteinExistence type="inferred from homology"/>
<feature type="binding site" evidence="5">
    <location>
        <begin position="89"/>
        <end position="91"/>
    </location>
    <ligand>
        <name>biotin</name>
        <dbReference type="ChEBI" id="CHEBI:57586"/>
    </ligand>
</feature>
<organism evidence="7 8">
    <name type="scientific">Clostridium cylindrosporum DSM 605</name>
    <dbReference type="NCBI Taxonomy" id="1121307"/>
    <lineage>
        <taxon>Bacteria</taxon>
        <taxon>Bacillati</taxon>
        <taxon>Bacillota</taxon>
        <taxon>Clostridia</taxon>
        <taxon>Eubacteriales</taxon>
        <taxon>Clostridiaceae</taxon>
        <taxon>Clostridium</taxon>
    </lineage>
</organism>
<keyword evidence="1 5" id="KW-0436">Ligase</keyword>
<dbReference type="PANTHER" id="PTHR12835">
    <property type="entry name" value="BIOTIN PROTEIN LIGASE"/>
    <property type="match status" value="1"/>
</dbReference>
<dbReference type="Pfam" id="PF03099">
    <property type="entry name" value="BPL_LplA_LipB"/>
    <property type="match status" value="1"/>
</dbReference>
<feature type="DNA-binding region" description="H-T-H motif" evidence="5">
    <location>
        <begin position="18"/>
        <end position="37"/>
    </location>
</feature>
<dbReference type="Pfam" id="PF08279">
    <property type="entry name" value="HTH_11"/>
    <property type="match status" value="1"/>
</dbReference>
<dbReference type="EC" id="6.3.4.15" evidence="5"/>
<accession>A0A0J8DCR3</accession>
<dbReference type="SUPFAM" id="SSF46785">
    <property type="entry name" value="Winged helix' DNA-binding domain"/>
    <property type="match status" value="1"/>
</dbReference>
<sequence>MKNIVLEYLKESMNYVSGEDMSRELGVSRTAIWKNIKKLKELGYNIESSSKKGYRLLESPDILTEGEIAPLLNTNYIGREIVYYEEIGSTNDEATLLAKKGAKEGLVVLSSFQTKGRGRLQRNWVSSKGEAIAMSILLRPEIPPFMAPGITQVVALSVAAGLHLSTDLKFSIKWPNDIILNGKKVCGILTEMDGEIDSLNYIIVGIGINVNQAEIPDEISHKATSLKVELSKHIERKIIVSNILNEFEKNYKVFKEDGIAPFIGELKKYSALIGKDVLISNPFKTFNGKVVDIDSEGYLVVEDEDGNLQSIVGGDISIRGCNSYLP</sequence>
<dbReference type="PROSITE" id="PS51733">
    <property type="entry name" value="BPL_LPL_CATALYTIC"/>
    <property type="match status" value="1"/>
</dbReference>
<keyword evidence="5" id="KW-0804">Transcription</keyword>
<keyword evidence="4 5" id="KW-0092">Biotin</keyword>
<dbReference type="PANTHER" id="PTHR12835:SF5">
    <property type="entry name" value="BIOTIN--PROTEIN LIGASE"/>
    <property type="match status" value="1"/>
</dbReference>
<evidence type="ECO:0000256" key="5">
    <source>
        <dbReference type="HAMAP-Rule" id="MF_00978"/>
    </source>
</evidence>
<dbReference type="SUPFAM" id="SSF55681">
    <property type="entry name" value="Class II aaRS and biotin synthetases"/>
    <property type="match status" value="1"/>
</dbReference>
<protein>
    <recommendedName>
        <fullName evidence="5">Bifunctional ligase/repressor BirA</fullName>
    </recommendedName>
    <alternativeName>
        <fullName evidence="5">Biotin--[acetyl-CoA-carboxylase] ligase</fullName>
        <ecNumber evidence="5">6.3.4.15</ecNumber>
    </alternativeName>
    <alternativeName>
        <fullName evidence="5">Biotin--protein ligase</fullName>
    </alternativeName>
    <alternativeName>
        <fullName evidence="5">Biotin-[acetyl-CoA carboxylase] synthetase</fullName>
    </alternativeName>
</protein>
<dbReference type="CDD" id="cd16442">
    <property type="entry name" value="BPL"/>
    <property type="match status" value="1"/>
</dbReference>
<dbReference type="NCBIfam" id="TIGR00121">
    <property type="entry name" value="birA_ligase"/>
    <property type="match status" value="1"/>
</dbReference>
<dbReference type="GO" id="GO:0005737">
    <property type="term" value="C:cytoplasm"/>
    <property type="evidence" value="ECO:0007669"/>
    <property type="project" value="TreeGrafter"/>
</dbReference>
<dbReference type="InterPro" id="IPR004408">
    <property type="entry name" value="Biotin_CoA_COase_ligase"/>
</dbReference>
<evidence type="ECO:0000256" key="1">
    <source>
        <dbReference type="ARBA" id="ARBA00022598"/>
    </source>
</evidence>
<evidence type="ECO:0000256" key="3">
    <source>
        <dbReference type="ARBA" id="ARBA00022840"/>
    </source>
</evidence>
<comment type="function">
    <text evidence="5">Acts both as a biotin--[acetyl-CoA-carboxylase] ligase and a repressor.</text>
</comment>
<dbReference type="Gene3D" id="1.10.10.10">
    <property type="entry name" value="Winged helix-like DNA-binding domain superfamily/Winged helix DNA-binding domain"/>
    <property type="match status" value="1"/>
</dbReference>
<dbReference type="InterPro" id="IPR036390">
    <property type="entry name" value="WH_DNA-bd_sf"/>
</dbReference>
<comment type="similarity">
    <text evidence="5">Belongs to the biotin--protein ligase family.</text>
</comment>
<dbReference type="InterPro" id="IPR036388">
    <property type="entry name" value="WH-like_DNA-bd_sf"/>
</dbReference>
<comment type="catalytic activity">
    <reaction evidence="5">
        <text>biotin + L-lysyl-[protein] + ATP = N(6)-biotinyl-L-lysyl-[protein] + AMP + diphosphate + H(+)</text>
        <dbReference type="Rhea" id="RHEA:11756"/>
        <dbReference type="Rhea" id="RHEA-COMP:9752"/>
        <dbReference type="Rhea" id="RHEA-COMP:10505"/>
        <dbReference type="ChEBI" id="CHEBI:15378"/>
        <dbReference type="ChEBI" id="CHEBI:29969"/>
        <dbReference type="ChEBI" id="CHEBI:30616"/>
        <dbReference type="ChEBI" id="CHEBI:33019"/>
        <dbReference type="ChEBI" id="CHEBI:57586"/>
        <dbReference type="ChEBI" id="CHEBI:83144"/>
        <dbReference type="ChEBI" id="CHEBI:456215"/>
        <dbReference type="EC" id="6.3.4.15"/>
    </reaction>
</comment>
<dbReference type="SUPFAM" id="SSF50037">
    <property type="entry name" value="C-terminal domain of transcriptional repressors"/>
    <property type="match status" value="1"/>
</dbReference>
<evidence type="ECO:0000313" key="7">
    <source>
        <dbReference type="EMBL" id="KMT22038.1"/>
    </source>
</evidence>
<dbReference type="Gene3D" id="2.30.30.100">
    <property type="match status" value="1"/>
</dbReference>
<dbReference type="GO" id="GO:0009249">
    <property type="term" value="P:protein lipoylation"/>
    <property type="evidence" value="ECO:0007669"/>
    <property type="project" value="UniProtKB-ARBA"/>
</dbReference>
<comment type="caution">
    <text evidence="7">The sequence shown here is derived from an EMBL/GenBank/DDBJ whole genome shotgun (WGS) entry which is preliminary data.</text>
</comment>
<gene>
    <name evidence="5 7" type="primary">birA</name>
    <name evidence="7" type="ORF">CLCY_4c00070</name>
</gene>
<dbReference type="EMBL" id="LFVU01000024">
    <property type="protein sequence ID" value="KMT22038.1"/>
    <property type="molecule type" value="Genomic_DNA"/>
</dbReference>
<dbReference type="OrthoDB" id="9807064at2"/>
<dbReference type="AlphaFoldDB" id="A0A0J8DCR3"/>
<dbReference type="HAMAP" id="MF_00978">
    <property type="entry name" value="Bifunct_BirA"/>
    <property type="match status" value="1"/>
</dbReference>
<evidence type="ECO:0000256" key="2">
    <source>
        <dbReference type="ARBA" id="ARBA00022741"/>
    </source>
</evidence>
<dbReference type="STRING" id="1121307.CLCY_4c00070"/>
<keyword evidence="3 5" id="KW-0067">ATP-binding</keyword>
<feature type="binding site" evidence="5">
    <location>
        <begin position="117"/>
        <end position="119"/>
    </location>
    <ligand>
        <name>biotin</name>
        <dbReference type="ChEBI" id="CHEBI:57586"/>
    </ligand>
</feature>
<dbReference type="GO" id="GO:0005524">
    <property type="term" value="F:ATP binding"/>
    <property type="evidence" value="ECO:0007669"/>
    <property type="project" value="UniProtKB-UniRule"/>
</dbReference>
<feature type="domain" description="BPL/LPL catalytic" evidence="6">
    <location>
        <begin position="66"/>
        <end position="255"/>
    </location>
</feature>
<dbReference type="GO" id="GO:0004077">
    <property type="term" value="F:biotin--[biotin carboxyl-carrier protein] ligase activity"/>
    <property type="evidence" value="ECO:0007669"/>
    <property type="project" value="UniProtKB-UniRule"/>
</dbReference>
<dbReference type="Proteomes" id="UP000036756">
    <property type="component" value="Unassembled WGS sequence"/>
</dbReference>
<reference evidence="7 8" key="1">
    <citation type="submission" date="2015-06" db="EMBL/GenBank/DDBJ databases">
        <title>Draft genome sequence of the purine-degrading Clostridium cylindrosporum HC-1 (DSM 605).</title>
        <authorList>
            <person name="Poehlein A."/>
            <person name="Schiel-Bengelsdorf B."/>
            <person name="Bengelsdorf F."/>
            <person name="Daniel R."/>
            <person name="Duerre P."/>
        </authorList>
    </citation>
    <scope>NUCLEOTIDE SEQUENCE [LARGE SCALE GENOMIC DNA]</scope>
    <source>
        <strain evidence="7 8">DSM 605</strain>
    </source>
</reference>
<dbReference type="InterPro" id="IPR003142">
    <property type="entry name" value="BPL_C"/>
</dbReference>
<dbReference type="GO" id="GO:0016740">
    <property type="term" value="F:transferase activity"/>
    <property type="evidence" value="ECO:0007669"/>
    <property type="project" value="UniProtKB-ARBA"/>
</dbReference>
<dbReference type="GO" id="GO:0006355">
    <property type="term" value="P:regulation of DNA-templated transcription"/>
    <property type="evidence" value="ECO:0007669"/>
    <property type="project" value="UniProtKB-UniRule"/>
</dbReference>
<dbReference type="RefSeq" id="WP_048570143.1">
    <property type="nucleotide sequence ID" value="NZ_LFVU01000024.1"/>
</dbReference>
<keyword evidence="2 5" id="KW-0547">Nucleotide-binding</keyword>
<dbReference type="GO" id="GO:0003677">
    <property type="term" value="F:DNA binding"/>
    <property type="evidence" value="ECO:0007669"/>
    <property type="project" value="UniProtKB-UniRule"/>
</dbReference>
<dbReference type="InterPro" id="IPR030855">
    <property type="entry name" value="Bifunct_BirA"/>
</dbReference>